<feature type="domain" description="Galactokinase N-terminal" evidence="13">
    <location>
        <begin position="35"/>
        <end position="84"/>
    </location>
</feature>
<dbReference type="PIRSF" id="PIRSF000530">
    <property type="entry name" value="Galactokinase"/>
    <property type="match status" value="1"/>
</dbReference>
<dbReference type="PRINTS" id="PR00473">
    <property type="entry name" value="GALCTOKINASE"/>
</dbReference>
<dbReference type="AlphaFoldDB" id="A0A8H5BQZ8"/>
<dbReference type="SUPFAM" id="SSF55060">
    <property type="entry name" value="GHMP Kinase, C-terminal domain"/>
    <property type="match status" value="1"/>
</dbReference>
<evidence type="ECO:0000259" key="12">
    <source>
        <dbReference type="Pfam" id="PF08544"/>
    </source>
</evidence>
<dbReference type="SUPFAM" id="SSF54211">
    <property type="entry name" value="Ribosomal protein S5 domain 2-like"/>
    <property type="match status" value="1"/>
</dbReference>
<dbReference type="InterPro" id="IPR000705">
    <property type="entry name" value="Galactokinase"/>
</dbReference>
<accession>A0A8H5BQZ8</accession>
<dbReference type="PRINTS" id="PR00959">
    <property type="entry name" value="MEVGALKINASE"/>
</dbReference>
<dbReference type="Proteomes" id="UP000567179">
    <property type="component" value="Unassembled WGS sequence"/>
</dbReference>
<dbReference type="UniPathway" id="UPA00214"/>
<evidence type="ECO:0000256" key="9">
    <source>
        <dbReference type="ARBA" id="ARBA00029590"/>
    </source>
</evidence>
<dbReference type="InterPro" id="IPR020568">
    <property type="entry name" value="Ribosomal_Su5_D2-typ_SF"/>
</dbReference>
<dbReference type="Pfam" id="PF10509">
    <property type="entry name" value="GalKase_gal_bdg"/>
    <property type="match status" value="1"/>
</dbReference>
<evidence type="ECO:0000256" key="6">
    <source>
        <dbReference type="ARBA" id="ARBA00022741"/>
    </source>
</evidence>
<evidence type="ECO:0000256" key="3">
    <source>
        <dbReference type="ARBA" id="ARBA00012315"/>
    </source>
</evidence>
<dbReference type="InterPro" id="IPR019741">
    <property type="entry name" value="Galactokinase_CS"/>
</dbReference>
<evidence type="ECO:0000256" key="4">
    <source>
        <dbReference type="ARBA" id="ARBA00019487"/>
    </source>
</evidence>
<evidence type="ECO:0000259" key="13">
    <source>
        <dbReference type="Pfam" id="PF10509"/>
    </source>
</evidence>
<keyword evidence="8" id="KW-0067">ATP-binding</keyword>
<dbReference type="Pfam" id="PF00288">
    <property type="entry name" value="GHMP_kinases_N"/>
    <property type="match status" value="1"/>
</dbReference>
<dbReference type="InterPro" id="IPR036554">
    <property type="entry name" value="GHMP_kinase_C_sf"/>
</dbReference>
<dbReference type="GO" id="GO:0004335">
    <property type="term" value="F:galactokinase activity"/>
    <property type="evidence" value="ECO:0007669"/>
    <property type="project" value="UniProtKB-EC"/>
</dbReference>
<comment type="catalytic activity">
    <reaction evidence="10">
        <text>alpha-D-galactose + ATP = alpha-D-galactose 1-phosphate + ADP + H(+)</text>
        <dbReference type="Rhea" id="RHEA:13553"/>
        <dbReference type="ChEBI" id="CHEBI:15378"/>
        <dbReference type="ChEBI" id="CHEBI:28061"/>
        <dbReference type="ChEBI" id="CHEBI:30616"/>
        <dbReference type="ChEBI" id="CHEBI:58336"/>
        <dbReference type="ChEBI" id="CHEBI:456216"/>
        <dbReference type="EC" id="2.7.1.6"/>
    </reaction>
    <physiologicalReaction direction="left-to-right" evidence="10">
        <dbReference type="Rhea" id="RHEA:13554"/>
    </physiologicalReaction>
</comment>
<dbReference type="Pfam" id="PF08544">
    <property type="entry name" value="GHMP_kinases_C"/>
    <property type="match status" value="1"/>
</dbReference>
<comment type="pathway">
    <text evidence="1">Carbohydrate metabolism; galactose metabolism.</text>
</comment>
<evidence type="ECO:0000256" key="7">
    <source>
        <dbReference type="ARBA" id="ARBA00022777"/>
    </source>
</evidence>
<organism evidence="14 15">
    <name type="scientific">Psilocybe cf. subviscida</name>
    <dbReference type="NCBI Taxonomy" id="2480587"/>
    <lineage>
        <taxon>Eukaryota</taxon>
        <taxon>Fungi</taxon>
        <taxon>Dikarya</taxon>
        <taxon>Basidiomycota</taxon>
        <taxon>Agaricomycotina</taxon>
        <taxon>Agaricomycetes</taxon>
        <taxon>Agaricomycetidae</taxon>
        <taxon>Agaricales</taxon>
        <taxon>Agaricineae</taxon>
        <taxon>Strophariaceae</taxon>
        <taxon>Psilocybe</taxon>
    </lineage>
</organism>
<reference evidence="14 15" key="1">
    <citation type="journal article" date="2020" name="ISME J.">
        <title>Uncovering the hidden diversity of litter-decomposition mechanisms in mushroom-forming fungi.</title>
        <authorList>
            <person name="Floudas D."/>
            <person name="Bentzer J."/>
            <person name="Ahren D."/>
            <person name="Johansson T."/>
            <person name="Persson P."/>
            <person name="Tunlid A."/>
        </authorList>
    </citation>
    <scope>NUCLEOTIDE SEQUENCE [LARGE SCALE GENOMIC DNA]</scope>
    <source>
        <strain evidence="14 15">CBS 101986</strain>
    </source>
</reference>
<evidence type="ECO:0000256" key="1">
    <source>
        <dbReference type="ARBA" id="ARBA00004947"/>
    </source>
</evidence>
<dbReference type="EC" id="2.7.1.6" evidence="3"/>
<evidence type="ECO:0000313" key="15">
    <source>
        <dbReference type="Proteomes" id="UP000567179"/>
    </source>
</evidence>
<dbReference type="InterPro" id="IPR014721">
    <property type="entry name" value="Ribsml_uS5_D2-typ_fold_subgr"/>
</dbReference>
<evidence type="ECO:0000256" key="5">
    <source>
        <dbReference type="ARBA" id="ARBA00022679"/>
    </source>
</evidence>
<dbReference type="InterPro" id="IPR019539">
    <property type="entry name" value="GalKase_N"/>
</dbReference>
<feature type="domain" description="GHMP kinase N-terminal" evidence="11">
    <location>
        <begin position="168"/>
        <end position="247"/>
    </location>
</feature>
<dbReference type="OrthoDB" id="187738at2759"/>
<proteinExistence type="inferred from homology"/>
<dbReference type="GO" id="GO:0006012">
    <property type="term" value="P:galactose metabolic process"/>
    <property type="evidence" value="ECO:0007669"/>
    <property type="project" value="UniProtKB-UniPathway"/>
</dbReference>
<dbReference type="GO" id="GO:0005524">
    <property type="term" value="F:ATP binding"/>
    <property type="evidence" value="ECO:0007669"/>
    <property type="project" value="UniProtKB-KW"/>
</dbReference>
<dbReference type="GO" id="GO:0005829">
    <property type="term" value="C:cytosol"/>
    <property type="evidence" value="ECO:0007669"/>
    <property type="project" value="TreeGrafter"/>
</dbReference>
<evidence type="ECO:0000256" key="10">
    <source>
        <dbReference type="ARBA" id="ARBA00049538"/>
    </source>
</evidence>
<name>A0A8H5BQZ8_9AGAR</name>
<dbReference type="PANTHER" id="PTHR10457:SF7">
    <property type="entry name" value="GALACTOKINASE-RELATED"/>
    <property type="match status" value="1"/>
</dbReference>
<dbReference type="EMBL" id="JAACJJ010000014">
    <property type="protein sequence ID" value="KAF5326722.1"/>
    <property type="molecule type" value="Genomic_DNA"/>
</dbReference>
<evidence type="ECO:0000256" key="2">
    <source>
        <dbReference type="ARBA" id="ARBA00006566"/>
    </source>
</evidence>
<evidence type="ECO:0000256" key="8">
    <source>
        <dbReference type="ARBA" id="ARBA00022840"/>
    </source>
</evidence>
<dbReference type="InterPro" id="IPR006204">
    <property type="entry name" value="GHMP_kinase_N_dom"/>
</dbReference>
<dbReference type="PROSITE" id="PS00627">
    <property type="entry name" value="GHMP_KINASES_ATP"/>
    <property type="match status" value="1"/>
</dbReference>
<feature type="domain" description="GHMP kinase C-terminal" evidence="12">
    <location>
        <begin position="440"/>
        <end position="511"/>
    </location>
</feature>
<dbReference type="PANTHER" id="PTHR10457">
    <property type="entry name" value="MEVALONATE KINASE/GALACTOKINASE"/>
    <property type="match status" value="1"/>
</dbReference>
<dbReference type="Gene3D" id="3.30.230.10">
    <property type="match status" value="1"/>
</dbReference>
<sequence length="559" mass="61091">MISQELIPLYKTLADVFGSTEASLPQTQRWNELAQEFERRFGRKPTYIARAPGRVNLIGEHIDYALFGVLPAAIERDILIACAPRPVPESALAADVHHAPGSVVAENLHPKYKPQVFVPALKAPQQVASQNVNAEAWHLDINTKELRWESYVKAGYFGVLNHHFTDADELPVPVDLLVTGSVPAGSGLSSSAAMVVASTLAFLAVNKKLSDYHRRLEKGTLVELAMINEKRVGVNSGGMDQAASVMSNPSSALYISFYPSLQASAVPLPSGAVFVCANSLVVADKAVGAKRGYNLRVVETLVGARILANSLKIPLGDTDKITYREVAGRYAGCLQGEDVDINELEKVLLDLEGKLDVLKPSSAQDNQLGVTMEEMIRMSGLSKDAFHGVYLSWVEVEATHFQLYKRAKHVLSEARRVLQFRRSCLEAAETTVVHGDMSLLQTLGQLMNDSQKSCSELFECSCPELNELTKIARDAGAYGSRLTGAGWGGCTVSLVAQDKVDDFIQKVKASYTPYKNLEGDSLEEAIFATKPSRGACGEMFRGFNFSQRIDQRIFVPYFA</sequence>
<dbReference type="InterPro" id="IPR006206">
    <property type="entry name" value="Mevalonate/galactokinase"/>
</dbReference>
<protein>
    <recommendedName>
        <fullName evidence="4">Galactokinase</fullName>
        <ecNumber evidence="3">2.7.1.6</ecNumber>
    </recommendedName>
    <alternativeName>
        <fullName evidence="9">Galactose kinase</fullName>
    </alternativeName>
</protein>
<dbReference type="Gene3D" id="3.30.70.3170">
    <property type="match status" value="1"/>
</dbReference>
<dbReference type="Gene3D" id="1.20.1440.340">
    <property type="match status" value="1"/>
</dbReference>
<keyword evidence="15" id="KW-1185">Reference proteome</keyword>
<dbReference type="NCBIfam" id="TIGR00131">
    <property type="entry name" value="gal_kin"/>
    <property type="match status" value="1"/>
</dbReference>
<comment type="similarity">
    <text evidence="2">Belongs to the GHMP kinase family. GalK subfamily.</text>
</comment>
<dbReference type="InterPro" id="IPR013750">
    <property type="entry name" value="GHMP_kinase_C_dom"/>
</dbReference>
<evidence type="ECO:0000313" key="14">
    <source>
        <dbReference type="EMBL" id="KAF5326722.1"/>
    </source>
</evidence>
<dbReference type="InterPro" id="IPR006203">
    <property type="entry name" value="GHMP_knse_ATP-bd_CS"/>
</dbReference>
<keyword evidence="5" id="KW-0808">Transferase</keyword>
<dbReference type="PROSITE" id="PS00106">
    <property type="entry name" value="GALACTOKINASE"/>
    <property type="match status" value="1"/>
</dbReference>
<gene>
    <name evidence="14" type="ORF">D9619_004064</name>
</gene>
<keyword evidence="7" id="KW-0418">Kinase</keyword>
<evidence type="ECO:0000259" key="11">
    <source>
        <dbReference type="Pfam" id="PF00288"/>
    </source>
</evidence>
<keyword evidence="6" id="KW-0547">Nucleotide-binding</keyword>
<comment type="caution">
    <text evidence="14">The sequence shown here is derived from an EMBL/GenBank/DDBJ whole genome shotgun (WGS) entry which is preliminary data.</text>
</comment>